<protein>
    <submittedName>
        <fullName evidence="1">Uncharacterized protein</fullName>
    </submittedName>
</protein>
<evidence type="ECO:0000313" key="1">
    <source>
        <dbReference type="EMBL" id="KIO04120.1"/>
    </source>
</evidence>
<proteinExistence type="predicted"/>
<organism evidence="1 2">
    <name type="scientific">Pisolithus tinctorius Marx 270</name>
    <dbReference type="NCBI Taxonomy" id="870435"/>
    <lineage>
        <taxon>Eukaryota</taxon>
        <taxon>Fungi</taxon>
        <taxon>Dikarya</taxon>
        <taxon>Basidiomycota</taxon>
        <taxon>Agaricomycotina</taxon>
        <taxon>Agaricomycetes</taxon>
        <taxon>Agaricomycetidae</taxon>
        <taxon>Boletales</taxon>
        <taxon>Sclerodermatineae</taxon>
        <taxon>Pisolithaceae</taxon>
        <taxon>Pisolithus</taxon>
    </lineage>
</organism>
<gene>
    <name evidence="1" type="ORF">M404DRAFT_603174</name>
</gene>
<reference evidence="1 2" key="1">
    <citation type="submission" date="2014-04" db="EMBL/GenBank/DDBJ databases">
        <authorList>
            <consortium name="DOE Joint Genome Institute"/>
            <person name="Kuo A."/>
            <person name="Kohler A."/>
            <person name="Costa M.D."/>
            <person name="Nagy L.G."/>
            <person name="Floudas D."/>
            <person name="Copeland A."/>
            <person name="Barry K.W."/>
            <person name="Cichocki N."/>
            <person name="Veneault-Fourrey C."/>
            <person name="LaButti K."/>
            <person name="Lindquist E.A."/>
            <person name="Lipzen A."/>
            <person name="Lundell T."/>
            <person name="Morin E."/>
            <person name="Murat C."/>
            <person name="Sun H."/>
            <person name="Tunlid A."/>
            <person name="Henrissat B."/>
            <person name="Grigoriev I.V."/>
            <person name="Hibbett D.S."/>
            <person name="Martin F."/>
            <person name="Nordberg H.P."/>
            <person name="Cantor M.N."/>
            <person name="Hua S.X."/>
        </authorList>
    </citation>
    <scope>NUCLEOTIDE SEQUENCE [LARGE SCALE GENOMIC DNA]</scope>
    <source>
        <strain evidence="1 2">Marx 270</strain>
    </source>
</reference>
<dbReference type="InParanoid" id="A0A0C3NTA0"/>
<sequence>MRMEYNNTSYTVLAVVGRQETRNSLPSRQSGTAVIYLSRRHNVTRRLTQLHHTETKIRVNTRPIIMTWDAQSHYCERTPSASYPFIV</sequence>
<name>A0A0C3NTA0_PISTI</name>
<dbReference type="AlphaFoldDB" id="A0A0C3NTA0"/>
<dbReference type="HOGENOM" id="CLU_2484229_0_0_1"/>
<dbReference type="EMBL" id="KN831973">
    <property type="protein sequence ID" value="KIO04120.1"/>
    <property type="molecule type" value="Genomic_DNA"/>
</dbReference>
<dbReference type="Proteomes" id="UP000054217">
    <property type="component" value="Unassembled WGS sequence"/>
</dbReference>
<evidence type="ECO:0000313" key="2">
    <source>
        <dbReference type="Proteomes" id="UP000054217"/>
    </source>
</evidence>
<accession>A0A0C3NTA0</accession>
<reference evidence="2" key="2">
    <citation type="submission" date="2015-01" db="EMBL/GenBank/DDBJ databases">
        <title>Evolutionary Origins and Diversification of the Mycorrhizal Mutualists.</title>
        <authorList>
            <consortium name="DOE Joint Genome Institute"/>
            <consortium name="Mycorrhizal Genomics Consortium"/>
            <person name="Kohler A."/>
            <person name="Kuo A."/>
            <person name="Nagy L.G."/>
            <person name="Floudas D."/>
            <person name="Copeland A."/>
            <person name="Barry K.W."/>
            <person name="Cichocki N."/>
            <person name="Veneault-Fourrey C."/>
            <person name="LaButti K."/>
            <person name="Lindquist E.A."/>
            <person name="Lipzen A."/>
            <person name="Lundell T."/>
            <person name="Morin E."/>
            <person name="Murat C."/>
            <person name="Riley R."/>
            <person name="Ohm R."/>
            <person name="Sun H."/>
            <person name="Tunlid A."/>
            <person name="Henrissat B."/>
            <person name="Grigoriev I.V."/>
            <person name="Hibbett D.S."/>
            <person name="Martin F."/>
        </authorList>
    </citation>
    <scope>NUCLEOTIDE SEQUENCE [LARGE SCALE GENOMIC DNA]</scope>
    <source>
        <strain evidence="2">Marx 270</strain>
    </source>
</reference>
<keyword evidence="2" id="KW-1185">Reference proteome</keyword>